<dbReference type="PANTHER" id="PTHR17985">
    <property type="entry name" value="SER/THR-RICH PROTEIN T10 IN DGCR REGION"/>
    <property type="match status" value="1"/>
</dbReference>
<proteinExistence type="predicted"/>
<gene>
    <name evidence="1" type="ORF">WG219_19340</name>
</gene>
<keyword evidence="2" id="KW-1185">Reference proteome</keyword>
<dbReference type="PANTHER" id="PTHR17985:SF8">
    <property type="entry name" value="TRANSPORT AND GOLGI ORGANIZATION PROTEIN 2 HOMOLOG"/>
    <property type="match status" value="1"/>
</dbReference>
<sequence length="252" mass="27640">MCLIVFAWQPGHSQPLILAANRDEFFPRPCLAAAPWPDAPGIIAGRDLQAGGTWLGLGPEGRFAALTNIRDLSLPQGERSRGDLPVEFLRGSHTPEQYLHEVAEQHQLYGGFNLLVGDQNELWHFNSKSAVINRLKAGVYGVSNADLNTPWPKLERAKRALKNALPTSDPIALFNLLNDSQRAADEELPQTGISLEMERMLSSVFIASTGYGTRASTVLTAHADGSRIMHERSYGPDGVFLGEVRIEYPLQG</sequence>
<dbReference type="EMBL" id="CP148074">
    <property type="protein sequence ID" value="WXL25425.1"/>
    <property type="molecule type" value="Genomic_DNA"/>
</dbReference>
<evidence type="ECO:0000313" key="2">
    <source>
        <dbReference type="Proteomes" id="UP001476583"/>
    </source>
</evidence>
<dbReference type="Proteomes" id="UP001476583">
    <property type="component" value="Chromosome"/>
</dbReference>
<reference evidence="1 2" key="1">
    <citation type="submission" date="2024-03" db="EMBL/GenBank/DDBJ databases">
        <title>Complete genome of BD2.</title>
        <authorList>
            <person name="Cao G."/>
        </authorList>
    </citation>
    <scope>NUCLEOTIDE SEQUENCE [LARGE SCALE GENOMIC DNA]</scope>
    <source>
        <strain evidence="1 2">BD2</strain>
    </source>
</reference>
<organism evidence="1 2">
    <name type="scientific">Ectopseudomonas mendocina</name>
    <name type="common">Pseudomonas mendocina</name>
    <dbReference type="NCBI Taxonomy" id="300"/>
    <lineage>
        <taxon>Bacteria</taxon>
        <taxon>Pseudomonadati</taxon>
        <taxon>Pseudomonadota</taxon>
        <taxon>Gammaproteobacteria</taxon>
        <taxon>Pseudomonadales</taxon>
        <taxon>Pseudomonadaceae</taxon>
        <taxon>Ectopseudomonas</taxon>
    </lineage>
</organism>
<dbReference type="Pfam" id="PF05742">
    <property type="entry name" value="TANGO2"/>
    <property type="match status" value="1"/>
</dbReference>
<accession>A0ABZ2REI0</accession>
<name>A0ABZ2REI0_ECTME</name>
<evidence type="ECO:0000313" key="1">
    <source>
        <dbReference type="EMBL" id="WXL25425.1"/>
    </source>
</evidence>
<protein>
    <submittedName>
        <fullName evidence="1">NRDE family protein</fullName>
    </submittedName>
</protein>
<dbReference type="InterPro" id="IPR008551">
    <property type="entry name" value="TANGO2"/>
</dbReference>